<evidence type="ECO:0000313" key="1">
    <source>
        <dbReference type="EMBL" id="MCX2724566.1"/>
    </source>
</evidence>
<proteinExistence type="predicted"/>
<accession>A0ABT3R5J7</accession>
<sequence length="152" mass="16058">MLAALLAAAGGSASAGKGDLKANVPRSAPLLEGKALDLRFAKFAQGIWVSDLDHCPGPRIDQSPSGTTVAIYRGLLETPDKICQVYGAEKDAGRTQRAAINCLLDSGNEAIELVTVRPRGTNVLMVQEGEKPPAEFRFCKQITPILQSAVGK</sequence>
<dbReference type="EMBL" id="JAPEVI010000003">
    <property type="protein sequence ID" value="MCX2724566.1"/>
    <property type="molecule type" value="Genomic_DNA"/>
</dbReference>
<dbReference type="RefSeq" id="WP_265964676.1">
    <property type="nucleotide sequence ID" value="NZ_JAPEVI010000003.1"/>
</dbReference>
<comment type="caution">
    <text evidence="1">The sequence shown here is derived from an EMBL/GenBank/DDBJ whole genome shotgun (WGS) entry which is preliminary data.</text>
</comment>
<dbReference type="Proteomes" id="UP001300261">
    <property type="component" value="Unassembled WGS sequence"/>
</dbReference>
<evidence type="ECO:0008006" key="3">
    <source>
        <dbReference type="Google" id="ProtNLM"/>
    </source>
</evidence>
<protein>
    <recommendedName>
        <fullName evidence="3">Protease inhibitor Inh</fullName>
    </recommendedName>
</protein>
<name>A0ABT3R5J7_9HYPH</name>
<evidence type="ECO:0000313" key="2">
    <source>
        <dbReference type="Proteomes" id="UP001300261"/>
    </source>
</evidence>
<keyword evidence="2" id="KW-1185">Reference proteome</keyword>
<gene>
    <name evidence="1" type="ORF">ON753_19685</name>
</gene>
<reference evidence="1 2" key="1">
    <citation type="journal article" date="2016" name="Int. J. Syst. Evol. Microbiol.">
        <title>Labrenzia salina sp. nov., isolated from the rhizosphere of the halophyte Arthrocnemum macrostachyum.</title>
        <authorList>
            <person name="Camacho M."/>
            <person name="Redondo-Gomez S."/>
            <person name="Rodriguez-Llorente I."/>
            <person name="Rohde M."/>
            <person name="Sproer C."/>
            <person name="Schumann P."/>
            <person name="Klenk H.P."/>
            <person name="Montero-Calasanz M.D.C."/>
        </authorList>
    </citation>
    <scope>NUCLEOTIDE SEQUENCE [LARGE SCALE GENOMIC DNA]</scope>
    <source>
        <strain evidence="1 2">DSM 29163</strain>
    </source>
</reference>
<organism evidence="1 2">
    <name type="scientific">Roseibium salinum</name>
    <dbReference type="NCBI Taxonomy" id="1604349"/>
    <lineage>
        <taxon>Bacteria</taxon>
        <taxon>Pseudomonadati</taxon>
        <taxon>Pseudomonadota</taxon>
        <taxon>Alphaproteobacteria</taxon>
        <taxon>Hyphomicrobiales</taxon>
        <taxon>Stappiaceae</taxon>
        <taxon>Roseibium</taxon>
    </lineage>
</organism>